<dbReference type="PANTHER" id="PTHR30005">
    <property type="entry name" value="EXOPOLYPHOSPHATASE"/>
    <property type="match status" value="1"/>
</dbReference>
<dbReference type="GO" id="GO:0016462">
    <property type="term" value="F:pyrophosphatase activity"/>
    <property type="evidence" value="ECO:0007669"/>
    <property type="project" value="TreeGrafter"/>
</dbReference>
<proteinExistence type="predicted"/>
<organism evidence="2 3">
    <name type="scientific">Arcanobacterium bovis</name>
    <dbReference type="NCBI Taxonomy" id="2529275"/>
    <lineage>
        <taxon>Bacteria</taxon>
        <taxon>Bacillati</taxon>
        <taxon>Actinomycetota</taxon>
        <taxon>Actinomycetes</taxon>
        <taxon>Actinomycetales</taxon>
        <taxon>Actinomycetaceae</taxon>
        <taxon>Arcanobacterium</taxon>
    </lineage>
</organism>
<keyword evidence="3" id="KW-1185">Reference proteome</keyword>
<feature type="domain" description="Ppx/GppA phosphatase N-terminal" evidence="1">
    <location>
        <begin position="23"/>
        <end position="291"/>
    </location>
</feature>
<evidence type="ECO:0000313" key="3">
    <source>
        <dbReference type="Proteomes" id="UP000293036"/>
    </source>
</evidence>
<dbReference type="InterPro" id="IPR043129">
    <property type="entry name" value="ATPase_NBD"/>
</dbReference>
<dbReference type="Pfam" id="PF02541">
    <property type="entry name" value="Ppx-GppA"/>
    <property type="match status" value="1"/>
</dbReference>
<dbReference type="OrthoDB" id="9793035at2"/>
<gene>
    <name evidence="2" type="ORF">EZJ44_00770</name>
</gene>
<dbReference type="AlphaFoldDB" id="A0A4Q9V244"/>
<comment type="caution">
    <text evidence="2">The sequence shown here is derived from an EMBL/GenBank/DDBJ whole genome shotgun (WGS) entry which is preliminary data.</text>
</comment>
<evidence type="ECO:0000259" key="1">
    <source>
        <dbReference type="Pfam" id="PF02541"/>
    </source>
</evidence>
<reference evidence="2 3" key="1">
    <citation type="submission" date="2019-02" db="EMBL/GenBank/DDBJ databases">
        <title>Arcanobacterium bovis sp. nov., isolated from the milk of a cow with mastitis.</title>
        <authorList>
            <person name="Sammra O."/>
            <person name="Foster G."/>
            <person name="Hassan A."/>
            <person name="Alssahen M."/>
            <person name="Laemmler C."/>
            <person name="Borowiak M."/>
            <person name="Malorny B."/>
            <person name="Abdulmawjood A."/>
        </authorList>
    </citation>
    <scope>NUCLEOTIDE SEQUENCE [LARGE SCALE GENOMIC DNA]</scope>
    <source>
        <strain evidence="2 3">C605018/01/1</strain>
    </source>
</reference>
<dbReference type="Proteomes" id="UP000293036">
    <property type="component" value="Unassembled WGS sequence"/>
</dbReference>
<dbReference type="InterPro" id="IPR003695">
    <property type="entry name" value="Ppx_GppA_N"/>
</dbReference>
<dbReference type="PANTHER" id="PTHR30005:SF13">
    <property type="entry name" value="EXOPOLYPHOSPHATASE 2"/>
    <property type="match status" value="1"/>
</dbReference>
<dbReference type="SUPFAM" id="SSF53067">
    <property type="entry name" value="Actin-like ATPase domain"/>
    <property type="match status" value="2"/>
</dbReference>
<protein>
    <submittedName>
        <fullName evidence="2">Ppx/GppA family phosphatase</fullName>
    </submittedName>
</protein>
<dbReference type="RefSeq" id="WP_131279148.1">
    <property type="nucleotide sequence ID" value="NZ_JBHSLR010000009.1"/>
</dbReference>
<accession>A0A4Q9V244</accession>
<sequence>MRVAGIDCGTNSIRLLIADTGTQSHAGELTDVVRTMKVVRLGAGVDRTGEFDATALARTLDAVSEYAQLCAEHGVESIRFAATSATRDARNRDEFIDGVVALLGVEPQVLSGQEEATTSFAGAISARGSESASPLIAVDLGGGSTEIALGTADGKIISAFSMDVGCVRMHERHLQSDPVQEQQIQAARIDVRDWLDRAEEVVDLGQARAVIGLAGSVTTITALALGLDEYDPKRIHGTALTLEETDRACEWFIRSTAQEREKLGFMHPGRVDVINAGALVWQEVVRRIAQRMDEAGHVLEHVTTSEHDILDGLALWAARDPNKPRIGE</sequence>
<dbReference type="Gene3D" id="3.30.420.150">
    <property type="entry name" value="Exopolyphosphatase. Domain 2"/>
    <property type="match status" value="1"/>
</dbReference>
<dbReference type="InterPro" id="IPR050273">
    <property type="entry name" value="GppA/Ppx_hydrolase"/>
</dbReference>
<dbReference type="Gene3D" id="3.30.420.40">
    <property type="match status" value="1"/>
</dbReference>
<dbReference type="EMBL" id="SJDT01000001">
    <property type="protein sequence ID" value="TBW23705.1"/>
    <property type="molecule type" value="Genomic_DNA"/>
</dbReference>
<name>A0A4Q9V244_9ACTO</name>
<dbReference type="CDD" id="cd24119">
    <property type="entry name" value="ASKHA_NBD_MtPPX2-like"/>
    <property type="match status" value="1"/>
</dbReference>
<evidence type="ECO:0000313" key="2">
    <source>
        <dbReference type="EMBL" id="TBW23705.1"/>
    </source>
</evidence>